<evidence type="ECO:0000256" key="5">
    <source>
        <dbReference type="SAM" id="MobiDB-lite"/>
    </source>
</evidence>
<feature type="compositionally biased region" description="Low complexity" evidence="5">
    <location>
        <begin position="312"/>
        <end position="335"/>
    </location>
</feature>
<feature type="compositionally biased region" description="Basic and acidic residues" evidence="5">
    <location>
        <begin position="522"/>
        <end position="532"/>
    </location>
</feature>
<dbReference type="AlphaFoldDB" id="A0A8H3IYS9"/>
<dbReference type="Proteomes" id="UP000664521">
    <property type="component" value="Unassembled WGS sequence"/>
</dbReference>
<accession>A0A8H3IYS9</accession>
<feature type="region of interest" description="Disordered" evidence="5">
    <location>
        <begin position="1"/>
        <end position="37"/>
    </location>
</feature>
<dbReference type="GO" id="GO:0005634">
    <property type="term" value="C:nucleus"/>
    <property type="evidence" value="ECO:0007669"/>
    <property type="project" value="UniProtKB-SubCell"/>
</dbReference>
<comment type="subcellular location">
    <subcellularLocation>
        <location evidence="2">Cytoplasm</location>
    </subcellularLocation>
    <subcellularLocation>
        <location evidence="1">Nucleus</location>
    </subcellularLocation>
</comment>
<sequence length="568" mass="63293">MCVEEAKTEALASHPLAILPDITPTSSRQAPPPYSNHAVLHQPAVMSSTAETIPIGRTQEKKEQAIDSQYGNQSPHKHNQRETDAAQVLQRTYRGHRERRQLAGLSLDPSTRWTEAIKEAQYRALTRPRPRSSDLAQGSEDGRASEARQTWRRVGGIARRAGGDAEDDHEEESSDGDVPKKMKLDKQKRSQSTQMMDLSYFLEMVDVNHRYGSNLRKYHAEWKRRGTRENFFYWLDQGEGKELSLEICPRERLDSMKVRYLSREERLNYLTTADEQGRLCWKKNGIRIDTSVKWKDSVMGIVPAESRIPTYSENAAAGPPGNPSSDSSSAPSSGDEASKADKKTTEVPPDAILNRLVRKASSKSKWIFVADTSFNLYVGIKQSGSFQHSSFLHGSRISSAGLIKIRDGRIKLLQPRSGHYRPPASNFLAFIHALRAKGVDMSAASVSASYAALIGIEGYMKGKTAIKEAKTGLKEMVSPKEKPEEHGKKAERAGTTTDLTHGQHIKKGENAVGAELEQGSKQQEKPESKRADTPPAHAPQNRSSKEERKHEGLKASLMRKLHLGERKS</sequence>
<feature type="compositionally biased region" description="Basic and acidic residues" evidence="5">
    <location>
        <begin position="543"/>
        <end position="553"/>
    </location>
</feature>
<dbReference type="PANTHER" id="PTHR31250">
    <property type="entry name" value="IQ DOMAIN-CONTAINING PROTEIN IQM3"/>
    <property type="match status" value="1"/>
</dbReference>
<feature type="region of interest" description="Disordered" evidence="5">
    <location>
        <begin position="64"/>
        <end position="86"/>
    </location>
</feature>
<evidence type="ECO:0000256" key="4">
    <source>
        <dbReference type="ARBA" id="ARBA00023242"/>
    </source>
</evidence>
<feature type="compositionally biased region" description="Basic and acidic residues" evidence="5">
    <location>
        <begin position="177"/>
        <end position="188"/>
    </location>
</feature>
<dbReference type="PROSITE" id="PS50096">
    <property type="entry name" value="IQ"/>
    <property type="match status" value="1"/>
</dbReference>
<name>A0A8H3IYS9_9LECA</name>
<reference evidence="6" key="1">
    <citation type="submission" date="2021-03" db="EMBL/GenBank/DDBJ databases">
        <authorList>
            <person name="Tagirdzhanova G."/>
        </authorList>
    </citation>
    <scope>NUCLEOTIDE SEQUENCE</scope>
</reference>
<feature type="compositionally biased region" description="Basic and acidic residues" evidence="5">
    <location>
        <begin position="336"/>
        <end position="345"/>
    </location>
</feature>
<evidence type="ECO:0000256" key="2">
    <source>
        <dbReference type="ARBA" id="ARBA00004496"/>
    </source>
</evidence>
<feature type="region of interest" description="Disordered" evidence="5">
    <location>
        <begin position="124"/>
        <end position="190"/>
    </location>
</feature>
<organism evidence="6 7">
    <name type="scientific">Heterodermia speciosa</name>
    <dbReference type="NCBI Taxonomy" id="116794"/>
    <lineage>
        <taxon>Eukaryota</taxon>
        <taxon>Fungi</taxon>
        <taxon>Dikarya</taxon>
        <taxon>Ascomycota</taxon>
        <taxon>Pezizomycotina</taxon>
        <taxon>Lecanoromycetes</taxon>
        <taxon>OSLEUM clade</taxon>
        <taxon>Lecanoromycetidae</taxon>
        <taxon>Caliciales</taxon>
        <taxon>Physciaceae</taxon>
        <taxon>Heterodermia</taxon>
    </lineage>
</organism>
<evidence type="ECO:0008006" key="8">
    <source>
        <dbReference type="Google" id="ProtNLM"/>
    </source>
</evidence>
<keyword evidence="4" id="KW-0539">Nucleus</keyword>
<feature type="compositionally biased region" description="Acidic residues" evidence="5">
    <location>
        <begin position="164"/>
        <end position="175"/>
    </location>
</feature>
<dbReference type="InterPro" id="IPR044159">
    <property type="entry name" value="IQM"/>
</dbReference>
<gene>
    <name evidence="6" type="ORF">HETSPECPRED_008646</name>
</gene>
<protein>
    <recommendedName>
        <fullName evidence="8">IQ domain-containing protein IQM6</fullName>
    </recommendedName>
</protein>
<dbReference type="OrthoDB" id="7344096at2759"/>
<evidence type="ECO:0000256" key="1">
    <source>
        <dbReference type="ARBA" id="ARBA00004123"/>
    </source>
</evidence>
<feature type="compositionally biased region" description="Basic and acidic residues" evidence="5">
    <location>
        <begin position="472"/>
        <end position="492"/>
    </location>
</feature>
<comment type="caution">
    <text evidence="6">The sequence shown here is derived from an EMBL/GenBank/DDBJ whole genome shotgun (WGS) entry which is preliminary data.</text>
</comment>
<dbReference type="GO" id="GO:0005737">
    <property type="term" value="C:cytoplasm"/>
    <property type="evidence" value="ECO:0007669"/>
    <property type="project" value="UniProtKB-SubCell"/>
</dbReference>
<evidence type="ECO:0000256" key="3">
    <source>
        <dbReference type="ARBA" id="ARBA00022490"/>
    </source>
</evidence>
<dbReference type="PANTHER" id="PTHR31250:SF27">
    <property type="entry name" value="IQ DOMAIN-CONTAINING PROTEIN IQM5"/>
    <property type="match status" value="1"/>
</dbReference>
<keyword evidence="7" id="KW-1185">Reference proteome</keyword>
<keyword evidence="3" id="KW-0963">Cytoplasm</keyword>
<feature type="region of interest" description="Disordered" evidence="5">
    <location>
        <begin position="311"/>
        <end position="345"/>
    </location>
</feature>
<feature type="region of interest" description="Disordered" evidence="5">
    <location>
        <begin position="472"/>
        <end position="568"/>
    </location>
</feature>
<proteinExistence type="predicted"/>
<dbReference type="EMBL" id="CAJPDS010000067">
    <property type="protein sequence ID" value="CAF9933414.1"/>
    <property type="molecule type" value="Genomic_DNA"/>
</dbReference>
<evidence type="ECO:0000313" key="7">
    <source>
        <dbReference type="Proteomes" id="UP000664521"/>
    </source>
</evidence>
<evidence type="ECO:0000313" key="6">
    <source>
        <dbReference type="EMBL" id="CAF9933414.1"/>
    </source>
</evidence>